<dbReference type="EMBL" id="MK511059">
    <property type="protein sequence ID" value="QBI83777.1"/>
    <property type="molecule type" value="Genomic_DNA"/>
</dbReference>
<sequence length="171" mass="18968">MAVYITLPELAERPGAEELSQAATPQQYRAVQTELLDALLRGLPVDQWTPEEIEVGNAAVEVIDSAVSDARSFIDGFLQQRGYLPLQQRFGIVVGWHRAITRYLLHKDRLGEGAEKDPIVRDYRDALKFLQLTAEGKFSLGQDDPVANSTSGAPQVVTPGRTFSLDQLKDF</sequence>
<evidence type="ECO:0008006" key="3">
    <source>
        <dbReference type="Google" id="ProtNLM"/>
    </source>
</evidence>
<reference evidence="1" key="1">
    <citation type="journal article" date="2019" name="mSystems">
        <title>Mobilizing temperate bacteriophage communities and resolving individual phage genomes from cystic fibrosis and bronchiectasis Pseudomonas aeruginosa isolates.</title>
        <authorList>
            <person name="Tariq M.A."/>
            <person name="Everest F.L.C."/>
            <person name="Cowley L.A."/>
            <person name="Wright R."/>
            <person name="Holt G.S."/>
            <person name="Ingram H."/>
            <person name="Duignan L.A.M."/>
            <person name="Lanyon C.V."/>
            <person name="Perry A."/>
            <person name="Perry J.D."/>
            <person name="Bourke S."/>
            <person name="Brockhurst M.A."/>
            <person name="Bridge S.H."/>
            <person name="Soyza A.D."/>
            <person name="Smith D.L."/>
        </authorList>
    </citation>
    <scope>NUCLEOTIDE SEQUENCE [LARGE SCALE GENOMIC DNA]</scope>
</reference>
<name>A0A481V7T7_9CAUD</name>
<keyword evidence="2" id="KW-1185">Reference proteome</keyword>
<dbReference type="RefSeq" id="YP_010774037.1">
    <property type="nucleotide sequence ID" value="NC_074750.1"/>
</dbReference>
<dbReference type="GeneID" id="80456935"/>
<proteinExistence type="predicted"/>
<accession>A0A481V7T7</accession>
<evidence type="ECO:0000313" key="2">
    <source>
        <dbReference type="Proteomes" id="UP000294460"/>
    </source>
</evidence>
<dbReference type="Pfam" id="PF07030">
    <property type="entry name" value="Phage_Mu_Gp36"/>
    <property type="match status" value="1"/>
</dbReference>
<dbReference type="InterPro" id="IPR009752">
    <property type="entry name" value="Phage_Mu_GpJ"/>
</dbReference>
<dbReference type="KEGG" id="vg:80456935"/>
<organism evidence="1 2">
    <name type="scientific">Pseudomonas phage vB_Pae_CF78a</name>
    <dbReference type="NCBI Taxonomy" id="2563592"/>
    <lineage>
        <taxon>Viruses</taxon>
        <taxon>Duplodnaviria</taxon>
        <taxon>Heunggongvirae</taxon>
        <taxon>Uroviricota</taxon>
        <taxon>Caudoviricetes</taxon>
        <taxon>Guarnerosvirinae</taxon>
        <taxon>Mechnikovvirus</taxon>
        <taxon>Mechnikovvirus CF78a</taxon>
    </lineage>
</organism>
<dbReference type="Proteomes" id="UP000294460">
    <property type="component" value="Segment"/>
</dbReference>
<protein>
    <recommendedName>
        <fullName evidence="3">DUF1320 domain-containing protein</fullName>
    </recommendedName>
</protein>
<evidence type="ECO:0000313" key="1">
    <source>
        <dbReference type="EMBL" id="QBI83777.1"/>
    </source>
</evidence>